<feature type="repeat" description="ANK" evidence="3">
    <location>
        <begin position="224"/>
        <end position="256"/>
    </location>
</feature>
<dbReference type="Gene3D" id="1.25.40.20">
    <property type="entry name" value="Ankyrin repeat-containing domain"/>
    <property type="match status" value="3"/>
</dbReference>
<feature type="repeat" description="ANK" evidence="3">
    <location>
        <begin position="181"/>
        <end position="215"/>
    </location>
</feature>
<dbReference type="PROSITE" id="PS50088">
    <property type="entry name" value="ANK_REPEAT"/>
    <property type="match status" value="4"/>
</dbReference>
<accession>A0A8J2SWT3</accession>
<evidence type="ECO:0000256" key="1">
    <source>
        <dbReference type="ARBA" id="ARBA00022737"/>
    </source>
</evidence>
<gene>
    <name evidence="4" type="ORF">PECAL_5P25740</name>
</gene>
<reference evidence="4" key="1">
    <citation type="submission" date="2021-11" db="EMBL/GenBank/DDBJ databases">
        <authorList>
            <consortium name="Genoscope - CEA"/>
            <person name="William W."/>
        </authorList>
    </citation>
    <scope>NUCLEOTIDE SEQUENCE</scope>
</reference>
<name>A0A8J2SWT3_9STRA</name>
<dbReference type="PANTHER" id="PTHR24126:SF14">
    <property type="entry name" value="ANK_REP_REGION DOMAIN-CONTAINING PROTEIN"/>
    <property type="match status" value="1"/>
</dbReference>
<comment type="caution">
    <text evidence="4">The sequence shown here is derived from an EMBL/GenBank/DDBJ whole genome shotgun (WGS) entry which is preliminary data.</text>
</comment>
<feature type="repeat" description="ANK" evidence="3">
    <location>
        <begin position="148"/>
        <end position="180"/>
    </location>
</feature>
<keyword evidence="1" id="KW-0677">Repeat</keyword>
<dbReference type="AlphaFoldDB" id="A0A8J2SWT3"/>
<dbReference type="Proteomes" id="UP000789595">
    <property type="component" value="Unassembled WGS sequence"/>
</dbReference>
<dbReference type="Pfam" id="PF00023">
    <property type="entry name" value="Ank"/>
    <property type="match status" value="2"/>
</dbReference>
<keyword evidence="5" id="KW-1185">Reference proteome</keyword>
<evidence type="ECO:0000256" key="3">
    <source>
        <dbReference type="PROSITE-ProRule" id="PRU00023"/>
    </source>
</evidence>
<dbReference type="Pfam" id="PF12796">
    <property type="entry name" value="Ank_2"/>
    <property type="match status" value="1"/>
</dbReference>
<keyword evidence="2 3" id="KW-0040">ANK repeat</keyword>
<dbReference type="SMART" id="SM00248">
    <property type="entry name" value="ANK"/>
    <property type="match status" value="6"/>
</dbReference>
<dbReference type="InterPro" id="IPR036770">
    <property type="entry name" value="Ankyrin_rpt-contain_sf"/>
</dbReference>
<dbReference type="PROSITE" id="PS50297">
    <property type="entry name" value="ANK_REP_REGION"/>
    <property type="match status" value="4"/>
</dbReference>
<protein>
    <submittedName>
        <fullName evidence="4">Uncharacterized protein</fullName>
    </submittedName>
</protein>
<dbReference type="PANTHER" id="PTHR24126">
    <property type="entry name" value="ANKYRIN REPEAT, PH AND SEC7 DOMAIN CONTAINING PROTEIN SECG-RELATED"/>
    <property type="match status" value="1"/>
</dbReference>
<evidence type="ECO:0000256" key="2">
    <source>
        <dbReference type="ARBA" id="ARBA00023043"/>
    </source>
</evidence>
<organism evidence="4 5">
    <name type="scientific">Pelagomonas calceolata</name>
    <dbReference type="NCBI Taxonomy" id="35677"/>
    <lineage>
        <taxon>Eukaryota</taxon>
        <taxon>Sar</taxon>
        <taxon>Stramenopiles</taxon>
        <taxon>Ochrophyta</taxon>
        <taxon>Pelagophyceae</taxon>
        <taxon>Pelagomonadales</taxon>
        <taxon>Pelagomonadaceae</taxon>
        <taxon>Pelagomonas</taxon>
    </lineage>
</organism>
<dbReference type="OrthoDB" id="188462at2759"/>
<proteinExistence type="predicted"/>
<dbReference type="EMBL" id="CAKKNE010000005">
    <property type="protein sequence ID" value="CAH0378055.1"/>
    <property type="molecule type" value="Genomic_DNA"/>
</dbReference>
<dbReference type="InterPro" id="IPR002110">
    <property type="entry name" value="Ankyrin_rpt"/>
</dbReference>
<feature type="repeat" description="ANK" evidence="3">
    <location>
        <begin position="89"/>
        <end position="121"/>
    </location>
</feature>
<sequence>MAQRLPIGRTGASMDAGCYRPAFYHACERGDLAEIRRHLDEGAKLEGQSLPLGRTGDGRAVWFREDLPGLRNFANGNFDPPTCTFEVAEDHTPLLVVARRGKVVATRLLLERGADPNVKIAVERSAQIQYGHIPSSGRSNTSPDWIADECTPLLLACKAGHAQVASLLLDFGADVNFMTVDGFTALSYACKATGEPVDVVTLLLDRGADITKGRSEGPRPNCFCEMTPLRYAVRNHKLNIVRLLLARGAPVDQGSHTFDPEREGCEEVFESPLYMMCRHCSHVPSPVKFAVVRLLLAHGASFELPHLTFWEYGSGPLPPEFTTPLWCVRDAARCRLPGAPEMNALFDDYLKKYWTLRYKLRLFGDLDEYLSNYLASFIIGDGVMSTKRT</sequence>
<evidence type="ECO:0000313" key="5">
    <source>
        <dbReference type="Proteomes" id="UP000789595"/>
    </source>
</evidence>
<evidence type="ECO:0000313" key="4">
    <source>
        <dbReference type="EMBL" id="CAH0378055.1"/>
    </source>
</evidence>
<dbReference type="SUPFAM" id="SSF48403">
    <property type="entry name" value="Ankyrin repeat"/>
    <property type="match status" value="1"/>
</dbReference>